<gene>
    <name evidence="10" type="ORF">O3P69_013033</name>
</gene>
<protein>
    <submittedName>
        <fullName evidence="10">Uncharacterized protein</fullName>
    </submittedName>
</protein>
<keyword evidence="3" id="KW-0813">Transport</keyword>
<evidence type="ECO:0000256" key="7">
    <source>
        <dbReference type="ARBA" id="ARBA00023065"/>
    </source>
</evidence>
<evidence type="ECO:0000313" key="11">
    <source>
        <dbReference type="Proteomes" id="UP001487740"/>
    </source>
</evidence>
<dbReference type="InterPro" id="IPR008389">
    <property type="entry name" value="ATPase_V0-cplx_e1/e2_su"/>
</dbReference>
<dbReference type="GO" id="GO:0033181">
    <property type="term" value="C:plasma membrane proton-transporting V-type ATPase complex"/>
    <property type="evidence" value="ECO:0007669"/>
    <property type="project" value="TreeGrafter"/>
</dbReference>
<evidence type="ECO:0000256" key="5">
    <source>
        <dbReference type="ARBA" id="ARBA00022781"/>
    </source>
</evidence>
<feature type="transmembrane region" description="Helical" evidence="9">
    <location>
        <begin position="45"/>
        <end position="65"/>
    </location>
</feature>
<organism evidence="10 11">
    <name type="scientific">Scylla paramamosain</name>
    <name type="common">Mud crab</name>
    <dbReference type="NCBI Taxonomy" id="85552"/>
    <lineage>
        <taxon>Eukaryota</taxon>
        <taxon>Metazoa</taxon>
        <taxon>Ecdysozoa</taxon>
        <taxon>Arthropoda</taxon>
        <taxon>Crustacea</taxon>
        <taxon>Multicrustacea</taxon>
        <taxon>Malacostraca</taxon>
        <taxon>Eumalacostraca</taxon>
        <taxon>Eucarida</taxon>
        <taxon>Decapoda</taxon>
        <taxon>Pleocyemata</taxon>
        <taxon>Brachyura</taxon>
        <taxon>Eubrachyura</taxon>
        <taxon>Portunoidea</taxon>
        <taxon>Portunidae</taxon>
        <taxon>Portuninae</taxon>
        <taxon>Scylla</taxon>
    </lineage>
</organism>
<evidence type="ECO:0000256" key="9">
    <source>
        <dbReference type="SAM" id="Phobius"/>
    </source>
</evidence>
<comment type="similarity">
    <text evidence="2">Belongs to the V-ATPase e1/e2 subunit family.</text>
</comment>
<evidence type="ECO:0000313" key="10">
    <source>
        <dbReference type="EMBL" id="KAK8390182.1"/>
    </source>
</evidence>
<name>A0AAW0TVA3_SCYPA</name>
<reference evidence="10 11" key="1">
    <citation type="submission" date="2023-03" db="EMBL/GenBank/DDBJ databases">
        <title>High-quality genome of Scylla paramamosain provides insights in environmental adaptation.</title>
        <authorList>
            <person name="Zhang L."/>
        </authorList>
    </citation>
    <scope>NUCLEOTIDE SEQUENCE [LARGE SCALE GENOMIC DNA]</scope>
    <source>
        <strain evidence="10">LZ_2023a</strain>
        <tissue evidence="10">Muscle</tissue>
    </source>
</reference>
<keyword evidence="6 9" id="KW-1133">Transmembrane helix</keyword>
<keyword evidence="8 9" id="KW-0472">Membrane</keyword>
<accession>A0AAW0TVA3</accession>
<sequence>MREQGVSQLIGKMGADAIPVAVVTAFFGVVGLVLPFIVGRGPNKGVIQVVLSITAASCWLFWLLAYMHQMNPLIGPQLHNTTVIALQYLWDNNLNLTELESTTDMSSTMEFTSSTMEFTSSTPATA</sequence>
<evidence type="ECO:0000256" key="3">
    <source>
        <dbReference type="ARBA" id="ARBA00022448"/>
    </source>
</evidence>
<dbReference type="Pfam" id="PF05493">
    <property type="entry name" value="ATP_synt_H"/>
    <property type="match status" value="1"/>
</dbReference>
<evidence type="ECO:0000256" key="2">
    <source>
        <dbReference type="ARBA" id="ARBA00008328"/>
    </source>
</evidence>
<evidence type="ECO:0000256" key="8">
    <source>
        <dbReference type="ARBA" id="ARBA00023136"/>
    </source>
</evidence>
<dbReference type="GO" id="GO:0046961">
    <property type="term" value="F:proton-transporting ATPase activity, rotational mechanism"/>
    <property type="evidence" value="ECO:0007669"/>
    <property type="project" value="InterPro"/>
</dbReference>
<dbReference type="GO" id="GO:0012505">
    <property type="term" value="C:endomembrane system"/>
    <property type="evidence" value="ECO:0007669"/>
    <property type="project" value="UniProtKB-SubCell"/>
</dbReference>
<proteinExistence type="inferred from homology"/>
<dbReference type="PANTHER" id="PTHR12263">
    <property type="entry name" value="VACUOLAR ATP SYNTHASE SUBUNIT H"/>
    <property type="match status" value="1"/>
</dbReference>
<comment type="subcellular location">
    <subcellularLocation>
        <location evidence="1">Endomembrane system</location>
        <topology evidence="1">Multi-pass membrane protein</topology>
    </subcellularLocation>
</comment>
<evidence type="ECO:0000256" key="1">
    <source>
        <dbReference type="ARBA" id="ARBA00004127"/>
    </source>
</evidence>
<dbReference type="GO" id="GO:0033179">
    <property type="term" value="C:proton-transporting V-type ATPase, V0 domain"/>
    <property type="evidence" value="ECO:0007669"/>
    <property type="project" value="InterPro"/>
</dbReference>
<dbReference type="EMBL" id="JARAKH010000026">
    <property type="protein sequence ID" value="KAK8390182.1"/>
    <property type="molecule type" value="Genomic_DNA"/>
</dbReference>
<feature type="transmembrane region" description="Helical" evidence="9">
    <location>
        <begin position="20"/>
        <end position="39"/>
    </location>
</feature>
<keyword evidence="4 9" id="KW-0812">Transmembrane</keyword>
<keyword evidence="5" id="KW-0375">Hydrogen ion transport</keyword>
<comment type="caution">
    <text evidence="10">The sequence shown here is derived from an EMBL/GenBank/DDBJ whole genome shotgun (WGS) entry which is preliminary data.</text>
</comment>
<dbReference type="AlphaFoldDB" id="A0AAW0TVA3"/>
<dbReference type="PANTHER" id="PTHR12263:SF0">
    <property type="entry name" value="V-TYPE PROTON ATPASE SUBUNIT"/>
    <property type="match status" value="1"/>
</dbReference>
<dbReference type="Proteomes" id="UP001487740">
    <property type="component" value="Unassembled WGS sequence"/>
</dbReference>
<evidence type="ECO:0000256" key="6">
    <source>
        <dbReference type="ARBA" id="ARBA00022989"/>
    </source>
</evidence>
<keyword evidence="11" id="KW-1185">Reference proteome</keyword>
<keyword evidence="7" id="KW-0406">Ion transport</keyword>
<evidence type="ECO:0000256" key="4">
    <source>
        <dbReference type="ARBA" id="ARBA00022692"/>
    </source>
</evidence>